<protein>
    <submittedName>
        <fullName evidence="5">GNAT family N-acetyltransferase</fullName>
    </submittedName>
</protein>
<keyword evidence="2" id="KW-0012">Acyltransferase</keyword>
<comment type="similarity">
    <text evidence="3">Belongs to the acetyltransferase family. RimJ subfamily.</text>
</comment>
<evidence type="ECO:0000256" key="3">
    <source>
        <dbReference type="ARBA" id="ARBA00038502"/>
    </source>
</evidence>
<keyword evidence="1" id="KW-0808">Transferase</keyword>
<name>A0A8T5GDY3_9ARCH</name>
<accession>A0A8T5GDY3</accession>
<dbReference type="EMBL" id="JABJNZ010000003">
    <property type="protein sequence ID" value="MBT4869958.1"/>
    <property type="molecule type" value="Genomic_DNA"/>
</dbReference>
<comment type="caution">
    <text evidence="5">The sequence shown here is derived from an EMBL/GenBank/DDBJ whole genome shotgun (WGS) entry which is preliminary data.</text>
</comment>
<dbReference type="Proteomes" id="UP000722459">
    <property type="component" value="Unassembled WGS sequence"/>
</dbReference>
<reference evidence="5" key="1">
    <citation type="journal article" date="2021" name="ISME J.">
        <title>Mercury methylation by metabolically versatile and cosmopolitan marine bacteria.</title>
        <authorList>
            <person name="Lin H."/>
            <person name="Ascher D.B."/>
            <person name="Myung Y."/>
            <person name="Lamborg C.H."/>
            <person name="Hallam S.J."/>
            <person name="Gionfriddo C.M."/>
            <person name="Holt K.E."/>
            <person name="Moreau J.W."/>
        </authorList>
    </citation>
    <scope>NUCLEOTIDE SEQUENCE</scope>
    <source>
        <strain evidence="5">SI075_bin30</strain>
    </source>
</reference>
<organism evidence="5 6">
    <name type="scientific">Candidatus Iainarchaeum sp</name>
    <dbReference type="NCBI Taxonomy" id="3101447"/>
    <lineage>
        <taxon>Archaea</taxon>
        <taxon>Candidatus Iainarchaeota</taxon>
        <taxon>Candidatus Iainarchaeia</taxon>
        <taxon>Candidatus Iainarchaeales</taxon>
        <taxon>Candidatus Iainarchaeaceae</taxon>
        <taxon>Candidatus Iainarchaeum</taxon>
    </lineage>
</organism>
<dbReference type="PROSITE" id="PS51186">
    <property type="entry name" value="GNAT"/>
    <property type="match status" value="1"/>
</dbReference>
<dbReference type="PANTHER" id="PTHR43792:SF8">
    <property type="entry name" value="[RIBOSOMAL PROTEIN US5]-ALANINE N-ACETYLTRANSFERASE"/>
    <property type="match status" value="1"/>
</dbReference>
<evidence type="ECO:0000256" key="1">
    <source>
        <dbReference type="ARBA" id="ARBA00022679"/>
    </source>
</evidence>
<dbReference type="GO" id="GO:0016747">
    <property type="term" value="F:acyltransferase activity, transferring groups other than amino-acyl groups"/>
    <property type="evidence" value="ECO:0007669"/>
    <property type="project" value="InterPro"/>
</dbReference>
<dbReference type="Gene3D" id="3.40.630.30">
    <property type="match status" value="1"/>
</dbReference>
<evidence type="ECO:0000313" key="6">
    <source>
        <dbReference type="Proteomes" id="UP000722459"/>
    </source>
</evidence>
<dbReference type="PANTHER" id="PTHR43792">
    <property type="entry name" value="GNAT FAMILY, PUTATIVE (AFU_ORTHOLOGUE AFUA_3G00765)-RELATED-RELATED"/>
    <property type="match status" value="1"/>
</dbReference>
<sequence>MDHFIGTATIGYWLGRDYWRQGIMAEAANEVIRFAFEDLSLRRLNIEAFVENEASNNLIKKLGFVFEGTQIQGNRSRATNKVHDAHQYRMLREEWKHQ</sequence>
<feature type="non-terminal residue" evidence="5">
    <location>
        <position position="98"/>
    </location>
</feature>
<dbReference type="InterPro" id="IPR000182">
    <property type="entry name" value="GNAT_dom"/>
</dbReference>
<evidence type="ECO:0000259" key="4">
    <source>
        <dbReference type="PROSITE" id="PS51186"/>
    </source>
</evidence>
<dbReference type="AlphaFoldDB" id="A0A8T5GDY3"/>
<dbReference type="SUPFAM" id="SSF55729">
    <property type="entry name" value="Acyl-CoA N-acyltransferases (Nat)"/>
    <property type="match status" value="1"/>
</dbReference>
<evidence type="ECO:0000256" key="2">
    <source>
        <dbReference type="ARBA" id="ARBA00023315"/>
    </source>
</evidence>
<dbReference type="Pfam" id="PF13302">
    <property type="entry name" value="Acetyltransf_3"/>
    <property type="match status" value="1"/>
</dbReference>
<proteinExistence type="inferred from homology"/>
<evidence type="ECO:0000313" key="5">
    <source>
        <dbReference type="EMBL" id="MBT4869958.1"/>
    </source>
</evidence>
<feature type="domain" description="N-acetyltransferase" evidence="4">
    <location>
        <begin position="1"/>
        <end position="86"/>
    </location>
</feature>
<gene>
    <name evidence="5" type="ORF">HON47_00080</name>
</gene>
<dbReference type="InterPro" id="IPR016181">
    <property type="entry name" value="Acyl_CoA_acyltransferase"/>
</dbReference>
<dbReference type="InterPro" id="IPR051531">
    <property type="entry name" value="N-acetyltransferase"/>
</dbReference>